<dbReference type="Gene3D" id="3.30.9.10">
    <property type="entry name" value="D-Amino Acid Oxidase, subunit A, domain 2"/>
    <property type="match status" value="1"/>
</dbReference>
<sequence length="391" mass="42973">MTTGYSHIVIGAGGIGSAAAYWLSRAGAERVLVLEQYGLLPTQGSSGDHSRIIRHSYHSTKYTRLTPAMFDTWAEVEDHSGFQIYTKTGGIDLARTGTPGHSTLGEYRGALGAVGIPYEDLSVDDVRSRWPQWRVEDDTVGMWQEDTGILDIRKSVSAHTSMALAAGVEFRPHTKVTDIELRDGSVKVHAGSEAFEGEQLIVSTGSWLGDLMGSLGFSFPLTLSQEQVSYFATPKLRDFTPDRHPVWIYHGDQHYYGFPVYGEAATKIARDMRGHFIESDERRFEGDDIEGEILTEFLRSHLPDAVGPALLHRTCVYDMPADRDFVVDALPGHPNVTVFNGAGHAGKFASLMGRILADLATSGETRHDISAFSLDRPAITDPDFAPAFILR</sequence>
<dbReference type="Gene3D" id="3.50.50.60">
    <property type="entry name" value="FAD/NAD(P)-binding domain"/>
    <property type="match status" value="1"/>
</dbReference>
<dbReference type="GeneID" id="303172549"/>
<dbReference type="PANTHER" id="PTHR10961:SF7">
    <property type="entry name" value="FAD DEPENDENT OXIDOREDUCTASE DOMAIN-CONTAINING PROTEIN"/>
    <property type="match status" value="1"/>
</dbReference>
<name>A0A1R4FKF8_9MICO</name>
<evidence type="ECO:0000256" key="4">
    <source>
        <dbReference type="ARBA" id="ARBA00023002"/>
    </source>
</evidence>
<feature type="domain" description="FAD dependent oxidoreductase" evidence="5">
    <location>
        <begin position="8"/>
        <end position="359"/>
    </location>
</feature>
<evidence type="ECO:0000256" key="2">
    <source>
        <dbReference type="ARBA" id="ARBA00022630"/>
    </source>
</evidence>
<dbReference type="NCBIfam" id="NF008425">
    <property type="entry name" value="PRK11259.1"/>
    <property type="match status" value="1"/>
</dbReference>
<dbReference type="RefSeq" id="WP_159456907.1">
    <property type="nucleotide sequence ID" value="NZ_FUHU01000026.1"/>
</dbReference>
<organism evidence="6 7">
    <name type="scientific">Agrococcus casei LMG 22410</name>
    <dbReference type="NCBI Taxonomy" id="1255656"/>
    <lineage>
        <taxon>Bacteria</taxon>
        <taxon>Bacillati</taxon>
        <taxon>Actinomycetota</taxon>
        <taxon>Actinomycetes</taxon>
        <taxon>Micrococcales</taxon>
        <taxon>Microbacteriaceae</taxon>
        <taxon>Agrococcus</taxon>
    </lineage>
</organism>
<dbReference type="InterPro" id="IPR006076">
    <property type="entry name" value="FAD-dep_OxRdtase"/>
</dbReference>
<dbReference type="EMBL" id="FUHU01000026">
    <property type="protein sequence ID" value="SJM56369.1"/>
    <property type="molecule type" value="Genomic_DNA"/>
</dbReference>
<gene>
    <name evidence="6" type="ORF">CZ674_04920</name>
</gene>
<keyword evidence="3" id="KW-0274">FAD</keyword>
<dbReference type="InterPro" id="IPR045170">
    <property type="entry name" value="MTOX"/>
</dbReference>
<dbReference type="AlphaFoldDB" id="A0A1R4FKF8"/>
<dbReference type="SUPFAM" id="SSF54373">
    <property type="entry name" value="FAD-linked reductases, C-terminal domain"/>
    <property type="match status" value="1"/>
</dbReference>
<keyword evidence="7" id="KW-1185">Reference proteome</keyword>
<proteinExistence type="predicted"/>
<dbReference type="Proteomes" id="UP000195787">
    <property type="component" value="Unassembled WGS sequence"/>
</dbReference>
<dbReference type="Pfam" id="PF01266">
    <property type="entry name" value="DAO"/>
    <property type="match status" value="1"/>
</dbReference>
<accession>A0A1R4FKF8</accession>
<dbReference type="PANTHER" id="PTHR10961">
    <property type="entry name" value="PEROXISOMAL SARCOSINE OXIDASE"/>
    <property type="match status" value="1"/>
</dbReference>
<dbReference type="SUPFAM" id="SSF51905">
    <property type="entry name" value="FAD/NAD(P)-binding domain"/>
    <property type="match status" value="1"/>
</dbReference>
<protein>
    <submittedName>
        <fullName evidence="6">Monomeric sarcosine oxidase</fullName>
    </submittedName>
</protein>
<dbReference type="InterPro" id="IPR036188">
    <property type="entry name" value="FAD/NAD-bd_sf"/>
</dbReference>
<keyword evidence="2" id="KW-0285">Flavoprotein</keyword>
<reference evidence="6 7" key="1">
    <citation type="submission" date="2017-02" db="EMBL/GenBank/DDBJ databases">
        <authorList>
            <person name="Peterson S.W."/>
        </authorList>
    </citation>
    <scope>NUCLEOTIDE SEQUENCE [LARGE SCALE GENOMIC DNA]</scope>
    <source>
        <strain evidence="6 7">LMG 22410</strain>
    </source>
</reference>
<dbReference type="GO" id="GO:0008115">
    <property type="term" value="F:sarcosine oxidase activity"/>
    <property type="evidence" value="ECO:0007669"/>
    <property type="project" value="TreeGrafter"/>
</dbReference>
<evidence type="ECO:0000256" key="3">
    <source>
        <dbReference type="ARBA" id="ARBA00022827"/>
    </source>
</evidence>
<dbReference type="GO" id="GO:0050660">
    <property type="term" value="F:flavin adenine dinucleotide binding"/>
    <property type="evidence" value="ECO:0007669"/>
    <property type="project" value="InterPro"/>
</dbReference>
<comment type="cofactor">
    <cofactor evidence="1">
        <name>FAD</name>
        <dbReference type="ChEBI" id="CHEBI:57692"/>
    </cofactor>
</comment>
<evidence type="ECO:0000259" key="5">
    <source>
        <dbReference type="Pfam" id="PF01266"/>
    </source>
</evidence>
<evidence type="ECO:0000313" key="6">
    <source>
        <dbReference type="EMBL" id="SJM56369.1"/>
    </source>
</evidence>
<evidence type="ECO:0000313" key="7">
    <source>
        <dbReference type="Proteomes" id="UP000195787"/>
    </source>
</evidence>
<evidence type="ECO:0000256" key="1">
    <source>
        <dbReference type="ARBA" id="ARBA00001974"/>
    </source>
</evidence>
<dbReference type="OrthoDB" id="9806257at2"/>
<keyword evidence="4" id="KW-0560">Oxidoreductase</keyword>